<dbReference type="RefSeq" id="WP_159544540.1">
    <property type="nucleotide sequence ID" value="NZ_CP047156.1"/>
</dbReference>
<evidence type="ECO:0000259" key="3">
    <source>
        <dbReference type="Pfam" id="PF02517"/>
    </source>
</evidence>
<keyword evidence="4" id="KW-0482">Metalloprotease</keyword>
<reference evidence="4 5" key="1">
    <citation type="journal article" date="2018" name="Int. J. Syst. Evol. Microbiol.">
        <title>Epidermidibacterium keratini gen. nov., sp. nov., a member of the family Sporichthyaceae, isolated from keratin epidermis.</title>
        <authorList>
            <person name="Lee D.G."/>
            <person name="Trujillo M.E."/>
            <person name="Kang S."/>
            <person name="Nam J.J."/>
            <person name="Kim Y.J."/>
        </authorList>
    </citation>
    <scope>NUCLEOTIDE SEQUENCE [LARGE SCALE GENOMIC DNA]</scope>
    <source>
        <strain evidence="4 5">EPI-7</strain>
    </source>
</reference>
<feature type="transmembrane region" description="Helical" evidence="2">
    <location>
        <begin position="149"/>
        <end position="166"/>
    </location>
</feature>
<accession>A0A7L4YNW1</accession>
<dbReference type="GO" id="GO:0080120">
    <property type="term" value="P:CAAX-box protein maturation"/>
    <property type="evidence" value="ECO:0007669"/>
    <property type="project" value="UniProtKB-ARBA"/>
</dbReference>
<keyword evidence="4" id="KW-0378">Hydrolase</keyword>
<feature type="domain" description="CAAX prenyl protease 2/Lysostaphin resistance protein A-like" evidence="3">
    <location>
        <begin position="160"/>
        <end position="252"/>
    </location>
</feature>
<feature type="transmembrane region" description="Helical" evidence="2">
    <location>
        <begin position="79"/>
        <end position="99"/>
    </location>
</feature>
<dbReference type="EMBL" id="CP047156">
    <property type="protein sequence ID" value="QHC00247.1"/>
    <property type="molecule type" value="Genomic_DNA"/>
</dbReference>
<dbReference type="PANTHER" id="PTHR39430">
    <property type="entry name" value="MEMBRANE-ASSOCIATED PROTEASE-RELATED"/>
    <property type="match status" value="1"/>
</dbReference>
<protein>
    <submittedName>
        <fullName evidence="4">CPBP family intramembrane metalloprotease</fullName>
    </submittedName>
</protein>
<dbReference type="PANTHER" id="PTHR39430:SF1">
    <property type="entry name" value="PROTEASE"/>
    <property type="match status" value="1"/>
</dbReference>
<dbReference type="Pfam" id="PF02517">
    <property type="entry name" value="Rce1-like"/>
    <property type="match status" value="1"/>
</dbReference>
<feature type="transmembrane region" description="Helical" evidence="2">
    <location>
        <begin position="119"/>
        <end position="143"/>
    </location>
</feature>
<feature type="region of interest" description="Disordered" evidence="1">
    <location>
        <begin position="1"/>
        <end position="24"/>
    </location>
</feature>
<dbReference type="Proteomes" id="UP000463857">
    <property type="component" value="Chromosome"/>
</dbReference>
<organism evidence="4 5">
    <name type="scientific">Epidermidibacterium keratini</name>
    <dbReference type="NCBI Taxonomy" id="1891644"/>
    <lineage>
        <taxon>Bacteria</taxon>
        <taxon>Bacillati</taxon>
        <taxon>Actinomycetota</taxon>
        <taxon>Actinomycetes</taxon>
        <taxon>Sporichthyales</taxon>
        <taxon>Sporichthyaceae</taxon>
        <taxon>Epidermidibacterium</taxon>
    </lineage>
</organism>
<feature type="transmembrane region" description="Helical" evidence="2">
    <location>
        <begin position="239"/>
        <end position="257"/>
    </location>
</feature>
<feature type="compositionally biased region" description="Basic and acidic residues" evidence="1">
    <location>
        <begin position="9"/>
        <end position="24"/>
    </location>
</feature>
<keyword evidence="2" id="KW-0812">Transmembrane</keyword>
<keyword evidence="2" id="KW-1133">Transmembrane helix</keyword>
<feature type="transmembrane region" description="Helical" evidence="2">
    <location>
        <begin position="187"/>
        <end position="209"/>
    </location>
</feature>
<dbReference type="OrthoDB" id="4424461at2"/>
<dbReference type="GO" id="GO:0008237">
    <property type="term" value="F:metallopeptidase activity"/>
    <property type="evidence" value="ECO:0007669"/>
    <property type="project" value="UniProtKB-KW"/>
</dbReference>
<dbReference type="GO" id="GO:0004175">
    <property type="term" value="F:endopeptidase activity"/>
    <property type="evidence" value="ECO:0007669"/>
    <property type="project" value="UniProtKB-ARBA"/>
</dbReference>
<gene>
    <name evidence="4" type="ORF">EK0264_08125</name>
</gene>
<feature type="transmembrane region" description="Helical" evidence="2">
    <location>
        <begin position="31"/>
        <end position="59"/>
    </location>
</feature>
<dbReference type="AlphaFoldDB" id="A0A7L4YNW1"/>
<feature type="transmembrane region" description="Helical" evidence="2">
    <location>
        <begin position="277"/>
        <end position="295"/>
    </location>
</feature>
<keyword evidence="5" id="KW-1185">Reference proteome</keyword>
<feature type="transmembrane region" description="Helical" evidence="2">
    <location>
        <begin position="215"/>
        <end position="232"/>
    </location>
</feature>
<proteinExistence type="predicted"/>
<evidence type="ECO:0000313" key="4">
    <source>
        <dbReference type="EMBL" id="QHC00247.1"/>
    </source>
</evidence>
<keyword evidence="2" id="KW-0472">Membrane</keyword>
<keyword evidence="4" id="KW-0645">Protease</keyword>
<evidence type="ECO:0000256" key="2">
    <source>
        <dbReference type="SAM" id="Phobius"/>
    </source>
</evidence>
<name>A0A7L4YNW1_9ACTN</name>
<evidence type="ECO:0000256" key="1">
    <source>
        <dbReference type="SAM" id="MobiDB-lite"/>
    </source>
</evidence>
<dbReference type="GO" id="GO:0006508">
    <property type="term" value="P:proteolysis"/>
    <property type="evidence" value="ECO:0007669"/>
    <property type="project" value="UniProtKB-KW"/>
</dbReference>
<evidence type="ECO:0000313" key="5">
    <source>
        <dbReference type="Proteomes" id="UP000463857"/>
    </source>
</evidence>
<dbReference type="KEGG" id="eke:EK0264_08125"/>
<dbReference type="InterPro" id="IPR003675">
    <property type="entry name" value="Rce1/LyrA-like_dom"/>
</dbReference>
<dbReference type="InParanoid" id="A0A7L4YNW1"/>
<sequence>MQNHSAGATDHESTGEDRPAESRDASSGRRVLGVLELVVIVGILAVFGFAFNALAVLPFLAMGIKDPDPWTWQDALLRASGYIVAIAAVVLVIGLYLRLRLGLRLRAIGLSRPVRWVPFVRGLLIGAAISGAGTLTAMGFGWVRRDEPAQLPGIGLVVLIAILYFITYLAQGGQEEIMLRGAMLRGLSWWTTLPIAIAGQAVFFLAIHLGNPNLTVWYGLFVLVFALFAAFYTLIEGSLWGVIGVHGGYNFVFFAIAERGLGLRDTADSANLNAPDLSSGPWFALGAVVLGLYWYRRVRAR</sequence>